<protein>
    <submittedName>
        <fullName evidence="7">MFS transporter</fullName>
    </submittedName>
</protein>
<feature type="transmembrane region" description="Helical" evidence="5">
    <location>
        <begin position="52"/>
        <end position="71"/>
    </location>
</feature>
<feature type="region of interest" description="Disordered" evidence="4">
    <location>
        <begin position="413"/>
        <end position="432"/>
    </location>
</feature>
<organism evidence="7 8">
    <name type="scientific">Anaeromyxobacter paludicola</name>
    <dbReference type="NCBI Taxonomy" id="2918171"/>
    <lineage>
        <taxon>Bacteria</taxon>
        <taxon>Pseudomonadati</taxon>
        <taxon>Myxococcota</taxon>
        <taxon>Myxococcia</taxon>
        <taxon>Myxococcales</taxon>
        <taxon>Cystobacterineae</taxon>
        <taxon>Anaeromyxobacteraceae</taxon>
        <taxon>Anaeromyxobacter</taxon>
    </lineage>
</organism>
<feature type="transmembrane region" description="Helical" evidence="5">
    <location>
        <begin position="83"/>
        <end position="107"/>
    </location>
</feature>
<evidence type="ECO:0000256" key="1">
    <source>
        <dbReference type="ARBA" id="ARBA00022692"/>
    </source>
</evidence>
<keyword evidence="8" id="KW-1185">Reference proteome</keyword>
<dbReference type="EMBL" id="AP025592">
    <property type="protein sequence ID" value="BDG09375.1"/>
    <property type="molecule type" value="Genomic_DNA"/>
</dbReference>
<evidence type="ECO:0000313" key="7">
    <source>
        <dbReference type="EMBL" id="BDG09375.1"/>
    </source>
</evidence>
<feature type="transmembrane region" description="Helical" evidence="5">
    <location>
        <begin position="182"/>
        <end position="203"/>
    </location>
</feature>
<dbReference type="InterPro" id="IPR036259">
    <property type="entry name" value="MFS_trans_sf"/>
</dbReference>
<feature type="transmembrane region" description="Helical" evidence="5">
    <location>
        <begin position="308"/>
        <end position="332"/>
    </location>
</feature>
<feature type="transmembrane region" description="Helical" evidence="5">
    <location>
        <begin position="267"/>
        <end position="288"/>
    </location>
</feature>
<evidence type="ECO:0000256" key="2">
    <source>
        <dbReference type="ARBA" id="ARBA00022989"/>
    </source>
</evidence>
<keyword evidence="3 5" id="KW-0472">Membrane</keyword>
<evidence type="ECO:0000313" key="8">
    <source>
        <dbReference type="Proteomes" id="UP001162734"/>
    </source>
</evidence>
<feature type="transmembrane region" description="Helical" evidence="5">
    <location>
        <begin position="387"/>
        <end position="407"/>
    </location>
</feature>
<dbReference type="SUPFAM" id="SSF103473">
    <property type="entry name" value="MFS general substrate transporter"/>
    <property type="match status" value="1"/>
</dbReference>
<dbReference type="InterPro" id="IPR020846">
    <property type="entry name" value="MFS_dom"/>
</dbReference>
<dbReference type="PROSITE" id="PS50850">
    <property type="entry name" value="MFS"/>
    <property type="match status" value="1"/>
</dbReference>
<feature type="transmembrane region" description="Helical" evidence="5">
    <location>
        <begin position="147"/>
        <end position="170"/>
    </location>
</feature>
<dbReference type="PANTHER" id="PTHR23520:SF5">
    <property type="entry name" value="TRANSPORTER, PUTATIVE (AFU_ORTHOLOGUE AFUA_3G04000)-RELATED"/>
    <property type="match status" value="1"/>
</dbReference>
<dbReference type="PANTHER" id="PTHR23520">
    <property type="entry name" value="TRANSPORTER, PUTATIVE (AFU_ORTHOLOGUE AFUA_3G04000)-RELATED"/>
    <property type="match status" value="1"/>
</dbReference>
<feature type="compositionally biased region" description="Low complexity" evidence="4">
    <location>
        <begin position="421"/>
        <end position="432"/>
    </location>
</feature>
<dbReference type="Proteomes" id="UP001162734">
    <property type="component" value="Chromosome"/>
</dbReference>
<gene>
    <name evidence="7" type="ORF">AMPC_24880</name>
</gene>
<dbReference type="RefSeq" id="WP_248341522.1">
    <property type="nucleotide sequence ID" value="NZ_AP025592.1"/>
</dbReference>
<proteinExistence type="predicted"/>
<feature type="domain" description="Major facilitator superfamily (MFS) profile" evidence="6">
    <location>
        <begin position="16"/>
        <end position="411"/>
    </location>
</feature>
<keyword evidence="2 5" id="KW-1133">Transmembrane helix</keyword>
<dbReference type="InterPro" id="IPR011701">
    <property type="entry name" value="MFS"/>
</dbReference>
<feature type="transmembrane region" description="Helical" evidence="5">
    <location>
        <begin position="28"/>
        <end position="46"/>
    </location>
</feature>
<name>A0ABN6NBJ4_9BACT</name>
<dbReference type="Gene3D" id="1.20.1250.20">
    <property type="entry name" value="MFS general substrate transporter like domains"/>
    <property type="match status" value="1"/>
</dbReference>
<sequence>MSRTDEDPPPLPARRDVALLLATRALRLFAYGLLSVGLVLHLAAAGLSELRIGLLLTLTLLGDTAVSLALTTHADRAGRRRTLLAGAALMVLAGAVFSATRSFWLLLAAATVGVVSPAGNEVGPFLAVEQAALAQAVPAGRRTQVFAWYQLAGAGATALGALAGGAAAGALQRAGLSALASYRALTLAYAALGLALAACFARLSPAAEAPRGPARAGLRARLGLHRSRGVVLRLSALFSVDAFAGGFVVQAFVAWWFHRRFGADPALLGRIFFGANALAGLSALSASWVAARIGLVRTMVFTHLPSNLLLLAVPLMPTLPLAVAVLFLRFSISQMDVPTRQSYTMAVVEPDERSAAAGVTGIARTVGAALSPVVAGPLYASPALAGLPFLLAGALKIIYDLALFAAFRRHPAPEERREAAARPGPASRQADR</sequence>
<dbReference type="Pfam" id="PF07690">
    <property type="entry name" value="MFS_1"/>
    <property type="match status" value="1"/>
</dbReference>
<accession>A0ABN6NBJ4</accession>
<keyword evidence="1 5" id="KW-0812">Transmembrane</keyword>
<evidence type="ECO:0000256" key="3">
    <source>
        <dbReference type="ARBA" id="ARBA00023136"/>
    </source>
</evidence>
<evidence type="ECO:0000259" key="6">
    <source>
        <dbReference type="PROSITE" id="PS50850"/>
    </source>
</evidence>
<reference evidence="8" key="1">
    <citation type="journal article" date="2022" name="Int. J. Syst. Evol. Microbiol.">
        <title>Anaeromyxobacter oryzae sp. nov., Anaeromyxobacter diazotrophicus sp. nov. and Anaeromyxobacter paludicola sp. nov., isolated from paddy soils.</title>
        <authorList>
            <person name="Itoh H."/>
            <person name="Xu Z."/>
            <person name="Mise K."/>
            <person name="Masuda Y."/>
            <person name="Ushijima N."/>
            <person name="Hayakawa C."/>
            <person name="Shiratori Y."/>
            <person name="Senoo K."/>
        </authorList>
    </citation>
    <scope>NUCLEOTIDE SEQUENCE [LARGE SCALE GENOMIC DNA]</scope>
    <source>
        <strain evidence="8">Red630</strain>
    </source>
</reference>
<evidence type="ECO:0000256" key="5">
    <source>
        <dbReference type="SAM" id="Phobius"/>
    </source>
</evidence>
<feature type="transmembrane region" description="Helical" evidence="5">
    <location>
        <begin position="230"/>
        <end position="255"/>
    </location>
</feature>
<evidence type="ECO:0000256" key="4">
    <source>
        <dbReference type="SAM" id="MobiDB-lite"/>
    </source>
</evidence>